<reference evidence="1 2" key="1">
    <citation type="journal article" date="2019" name="Sci. Rep.">
        <title>Orb-weaving spider Araneus ventricosus genome elucidates the spidroin gene catalogue.</title>
        <authorList>
            <person name="Kono N."/>
            <person name="Nakamura H."/>
            <person name="Ohtoshi R."/>
            <person name="Moran D.A.P."/>
            <person name="Shinohara A."/>
            <person name="Yoshida Y."/>
            <person name="Fujiwara M."/>
            <person name="Mori M."/>
            <person name="Tomita M."/>
            <person name="Arakawa K."/>
        </authorList>
    </citation>
    <scope>NUCLEOTIDE SEQUENCE [LARGE SCALE GENOMIC DNA]</scope>
</reference>
<dbReference type="AlphaFoldDB" id="A0A4Y2NW79"/>
<keyword evidence="2" id="KW-1185">Reference proteome</keyword>
<evidence type="ECO:0000313" key="1">
    <source>
        <dbReference type="EMBL" id="GBN43838.1"/>
    </source>
</evidence>
<accession>A0A4Y2NW79</accession>
<protein>
    <submittedName>
        <fullName evidence="1">Uncharacterized protein</fullName>
    </submittedName>
</protein>
<dbReference type="Proteomes" id="UP000499080">
    <property type="component" value="Unassembled WGS sequence"/>
</dbReference>
<proteinExistence type="predicted"/>
<sequence length="103" mass="11908">MVSFHSILDCHFCVKEGFNPIASLYTVISKLRFVNCSHQLHVTPFSSLSVIHAKNTLYYDTQPQVYEEKFCESLGYYSRQSVIGLCQEKLLLYMEDIGVQNFD</sequence>
<dbReference type="EMBL" id="BGPR01010026">
    <property type="protein sequence ID" value="GBN43838.1"/>
    <property type="molecule type" value="Genomic_DNA"/>
</dbReference>
<name>A0A4Y2NW79_ARAVE</name>
<evidence type="ECO:0000313" key="2">
    <source>
        <dbReference type="Proteomes" id="UP000499080"/>
    </source>
</evidence>
<gene>
    <name evidence="1" type="ORF">AVEN_137873_1</name>
</gene>
<comment type="caution">
    <text evidence="1">The sequence shown here is derived from an EMBL/GenBank/DDBJ whole genome shotgun (WGS) entry which is preliminary data.</text>
</comment>
<organism evidence="1 2">
    <name type="scientific">Araneus ventricosus</name>
    <name type="common">Orbweaver spider</name>
    <name type="synonym">Epeira ventricosa</name>
    <dbReference type="NCBI Taxonomy" id="182803"/>
    <lineage>
        <taxon>Eukaryota</taxon>
        <taxon>Metazoa</taxon>
        <taxon>Ecdysozoa</taxon>
        <taxon>Arthropoda</taxon>
        <taxon>Chelicerata</taxon>
        <taxon>Arachnida</taxon>
        <taxon>Araneae</taxon>
        <taxon>Araneomorphae</taxon>
        <taxon>Entelegynae</taxon>
        <taxon>Araneoidea</taxon>
        <taxon>Araneidae</taxon>
        <taxon>Araneus</taxon>
    </lineage>
</organism>